<dbReference type="Gene3D" id="3.40.50.920">
    <property type="match status" value="1"/>
</dbReference>
<organism evidence="5 6">
    <name type="scientific">Entotheonella factor</name>
    <dbReference type="NCBI Taxonomy" id="1429438"/>
    <lineage>
        <taxon>Bacteria</taxon>
        <taxon>Pseudomonadati</taxon>
        <taxon>Nitrospinota/Tectimicrobiota group</taxon>
        <taxon>Candidatus Tectimicrobiota</taxon>
        <taxon>Candidatus Entotheonellia</taxon>
        <taxon>Candidatus Entotheonellales</taxon>
        <taxon>Candidatus Entotheonellaceae</taxon>
        <taxon>Candidatus Entotheonella</taxon>
    </lineage>
</organism>
<dbReference type="SUPFAM" id="SSF52922">
    <property type="entry name" value="TK C-terminal domain-like"/>
    <property type="match status" value="1"/>
</dbReference>
<sequence length="151" mass="16309">KRLYMDEGEVPEEDYTVPFGQADIKREGDDLTIVATGGMVTKALQAADMLAGEGVSVEVVDPRTLFPLDKETLFKSVRKTNRVIVTDEEVQRGGSSAELAALIAEACFDDLDAPVKRVASKDVPMPFSPELEKLVVPTADTLVAAARELLS</sequence>
<feature type="domain" description="Transketolase C-terminal" evidence="4">
    <location>
        <begin position="20"/>
        <end position="141"/>
    </location>
</feature>
<dbReference type="GO" id="GO:0016491">
    <property type="term" value="F:oxidoreductase activity"/>
    <property type="evidence" value="ECO:0007669"/>
    <property type="project" value="UniProtKB-KW"/>
</dbReference>
<protein>
    <recommendedName>
        <fullName evidence="4">Transketolase C-terminal domain-containing protein</fullName>
    </recommendedName>
</protein>
<evidence type="ECO:0000313" key="5">
    <source>
        <dbReference type="EMBL" id="ETX01866.1"/>
    </source>
</evidence>
<evidence type="ECO:0000256" key="1">
    <source>
        <dbReference type="ARBA" id="ARBA00001964"/>
    </source>
</evidence>
<name>W4LVU1_ENTF1</name>
<accession>W4LVU1</accession>
<dbReference type="FunFam" id="3.40.50.920:FF:000001">
    <property type="entry name" value="Pyruvate dehydrogenase E1 beta subunit"/>
    <property type="match status" value="1"/>
</dbReference>
<evidence type="ECO:0000259" key="4">
    <source>
        <dbReference type="Pfam" id="PF02780"/>
    </source>
</evidence>
<dbReference type="InterPro" id="IPR033248">
    <property type="entry name" value="Transketolase_C"/>
</dbReference>
<gene>
    <name evidence="5" type="ORF">ETSY1_05700</name>
</gene>
<proteinExistence type="predicted"/>
<dbReference type="AlphaFoldDB" id="W4LVU1"/>
<dbReference type="HOGENOM" id="CLU_012907_1_4_7"/>
<keyword evidence="6" id="KW-1185">Reference proteome</keyword>
<reference evidence="5 6" key="1">
    <citation type="journal article" date="2014" name="Nature">
        <title>An environmental bacterial taxon with a large and distinct metabolic repertoire.</title>
        <authorList>
            <person name="Wilson M.C."/>
            <person name="Mori T."/>
            <person name="Ruckert C."/>
            <person name="Uria A.R."/>
            <person name="Helf M.J."/>
            <person name="Takada K."/>
            <person name="Gernert C."/>
            <person name="Steffens U.A."/>
            <person name="Heycke N."/>
            <person name="Schmitt S."/>
            <person name="Rinke C."/>
            <person name="Helfrich E.J."/>
            <person name="Brachmann A.O."/>
            <person name="Gurgui C."/>
            <person name="Wakimoto T."/>
            <person name="Kracht M."/>
            <person name="Crusemann M."/>
            <person name="Hentschel U."/>
            <person name="Abe I."/>
            <person name="Matsunaga S."/>
            <person name="Kalinowski J."/>
            <person name="Takeyama H."/>
            <person name="Piel J."/>
        </authorList>
    </citation>
    <scope>NUCLEOTIDE SEQUENCE [LARGE SCALE GENOMIC DNA]</scope>
    <source>
        <strain evidence="6">TSY1</strain>
    </source>
</reference>
<dbReference type="PATRIC" id="fig|1429438.4.peg.1279"/>
<comment type="cofactor">
    <cofactor evidence="1">
        <name>thiamine diphosphate</name>
        <dbReference type="ChEBI" id="CHEBI:58937"/>
    </cofactor>
</comment>
<dbReference type="InterPro" id="IPR009014">
    <property type="entry name" value="Transketo_C/PFOR_II"/>
</dbReference>
<feature type="non-terminal residue" evidence="5">
    <location>
        <position position="1"/>
    </location>
</feature>
<dbReference type="PANTHER" id="PTHR43257">
    <property type="entry name" value="PYRUVATE DEHYDROGENASE E1 COMPONENT BETA SUBUNIT"/>
    <property type="match status" value="1"/>
</dbReference>
<dbReference type="EMBL" id="AZHW01000195">
    <property type="protein sequence ID" value="ETX01866.1"/>
    <property type="molecule type" value="Genomic_DNA"/>
</dbReference>
<keyword evidence="3" id="KW-0786">Thiamine pyrophosphate</keyword>
<comment type="caution">
    <text evidence="5">The sequence shown here is derived from an EMBL/GenBank/DDBJ whole genome shotgun (WGS) entry which is preliminary data.</text>
</comment>
<dbReference type="Proteomes" id="UP000019141">
    <property type="component" value="Unassembled WGS sequence"/>
</dbReference>
<dbReference type="PANTHER" id="PTHR43257:SF2">
    <property type="entry name" value="PYRUVATE DEHYDROGENASE E1 COMPONENT SUBUNIT BETA"/>
    <property type="match status" value="1"/>
</dbReference>
<evidence type="ECO:0000256" key="3">
    <source>
        <dbReference type="ARBA" id="ARBA00023052"/>
    </source>
</evidence>
<dbReference type="Pfam" id="PF02780">
    <property type="entry name" value="Transketolase_C"/>
    <property type="match status" value="1"/>
</dbReference>
<evidence type="ECO:0000256" key="2">
    <source>
        <dbReference type="ARBA" id="ARBA00023002"/>
    </source>
</evidence>
<keyword evidence="2" id="KW-0560">Oxidoreductase</keyword>
<evidence type="ECO:0000313" key="6">
    <source>
        <dbReference type="Proteomes" id="UP000019141"/>
    </source>
</evidence>